<sequence>MASLGDLKKIVDKLNGEVVTTVVYHAEDDELSYEVSSFRHRLANTCEQGCLVLGKSLIDREELRDDWDEEIKPNYIYCETADGTITPLGDTYTQVHSELEYGAVSQLTNTQWFEGENYWATIFGELNFSDIKELKIK</sequence>
<organism evidence="1 2">
    <name type="scientific">Ligilactobacillus murinus</name>
    <dbReference type="NCBI Taxonomy" id="1622"/>
    <lineage>
        <taxon>Bacteria</taxon>
        <taxon>Bacillati</taxon>
        <taxon>Bacillota</taxon>
        <taxon>Bacilli</taxon>
        <taxon>Lactobacillales</taxon>
        <taxon>Lactobacillaceae</taxon>
        <taxon>Ligilactobacillus</taxon>
    </lineage>
</organism>
<dbReference type="AlphaFoldDB" id="A0A4V1PPJ6"/>
<dbReference type="OrthoDB" id="10013356at2"/>
<comment type="caution">
    <text evidence="1">The sequence shown here is derived from an EMBL/GenBank/DDBJ whole genome shotgun (WGS) entry which is preliminary data.</text>
</comment>
<dbReference type="Proteomes" id="UP000289316">
    <property type="component" value="Unassembled WGS sequence"/>
</dbReference>
<name>A0A4V1PPJ6_9LACO</name>
<evidence type="ECO:0000313" key="1">
    <source>
        <dbReference type="EMBL" id="RXV60824.1"/>
    </source>
</evidence>
<dbReference type="RefSeq" id="WP_129303411.1">
    <property type="nucleotide sequence ID" value="NZ_QZFR01000162.1"/>
</dbReference>
<evidence type="ECO:0000313" key="2">
    <source>
        <dbReference type="Proteomes" id="UP000289316"/>
    </source>
</evidence>
<proteinExistence type="predicted"/>
<reference evidence="1 2" key="1">
    <citation type="submission" date="2018-09" db="EMBL/GenBank/DDBJ databases">
        <title>Murine metabolic-syndrome-specific gut microbial biobank.</title>
        <authorList>
            <person name="Liu C."/>
        </authorList>
    </citation>
    <scope>NUCLEOTIDE SEQUENCE [LARGE SCALE GENOMIC DNA]</scope>
    <source>
        <strain evidence="1 2">C-30</strain>
    </source>
</reference>
<accession>A0A4V1PPJ6</accession>
<gene>
    <name evidence="1" type="ORF">D6C19_11615</name>
</gene>
<protein>
    <submittedName>
        <fullName evidence="1">Uncharacterized protein</fullName>
    </submittedName>
</protein>
<dbReference type="EMBL" id="QZFR01000162">
    <property type="protein sequence ID" value="RXV60824.1"/>
    <property type="molecule type" value="Genomic_DNA"/>
</dbReference>